<evidence type="ECO:0000256" key="1">
    <source>
        <dbReference type="ARBA" id="ARBA00006620"/>
    </source>
</evidence>
<gene>
    <name evidence="8" type="ORF">HKX39_03965</name>
</gene>
<evidence type="ECO:0000256" key="7">
    <source>
        <dbReference type="ARBA" id="ARBA00023016"/>
    </source>
</evidence>
<sequence>MNSKDLIKELKEIGCIFIRYGKGDHQIWMSPITHKKFAIPHPKKELPIGTLTTIKKQQV</sequence>
<keyword evidence="3" id="KW-0540">Nuclease</keyword>
<keyword evidence="6" id="KW-0694">RNA-binding</keyword>
<evidence type="ECO:0000256" key="3">
    <source>
        <dbReference type="ARBA" id="ARBA00022722"/>
    </source>
</evidence>
<comment type="caution">
    <text evidence="8">The sequence shown here is derived from an EMBL/GenBank/DDBJ whole genome shotgun (WGS) entry which is preliminary data.</text>
</comment>
<evidence type="ECO:0000256" key="2">
    <source>
        <dbReference type="ARBA" id="ARBA00022649"/>
    </source>
</evidence>
<dbReference type="GO" id="GO:0004519">
    <property type="term" value="F:endonuclease activity"/>
    <property type="evidence" value="ECO:0007669"/>
    <property type="project" value="UniProtKB-KW"/>
</dbReference>
<evidence type="ECO:0000256" key="4">
    <source>
        <dbReference type="ARBA" id="ARBA00022759"/>
    </source>
</evidence>
<proteinExistence type="inferred from homology"/>
<dbReference type="Proteomes" id="UP000537862">
    <property type="component" value="Unassembled WGS sequence"/>
</dbReference>
<keyword evidence="9" id="KW-1185">Reference proteome</keyword>
<evidence type="ECO:0000256" key="6">
    <source>
        <dbReference type="ARBA" id="ARBA00022884"/>
    </source>
</evidence>
<organism evidence="8 9">
    <name type="scientific">Pelistega suis</name>
    <dbReference type="NCBI Taxonomy" id="1631957"/>
    <lineage>
        <taxon>Bacteria</taxon>
        <taxon>Pseudomonadati</taxon>
        <taxon>Pseudomonadota</taxon>
        <taxon>Betaproteobacteria</taxon>
        <taxon>Burkholderiales</taxon>
        <taxon>Alcaligenaceae</taxon>
        <taxon>Pelistega</taxon>
    </lineage>
</organism>
<dbReference type="InterPro" id="IPR038570">
    <property type="entry name" value="HicA_sf"/>
</dbReference>
<dbReference type="EMBL" id="JABGBN010000002">
    <property type="protein sequence ID" value="NOL51331.1"/>
    <property type="molecule type" value="Genomic_DNA"/>
</dbReference>
<dbReference type="RefSeq" id="WP_171680020.1">
    <property type="nucleotide sequence ID" value="NZ_JABGBN010000002.1"/>
</dbReference>
<keyword evidence="4" id="KW-0255">Endonuclease</keyword>
<dbReference type="AlphaFoldDB" id="A0A849P3W1"/>
<protein>
    <submittedName>
        <fullName evidence="8">Type II toxin-antitoxin system HicA family toxin</fullName>
    </submittedName>
</protein>
<evidence type="ECO:0000313" key="9">
    <source>
        <dbReference type="Proteomes" id="UP000537862"/>
    </source>
</evidence>
<dbReference type="SUPFAM" id="SSF54786">
    <property type="entry name" value="YcfA/nrd intein domain"/>
    <property type="match status" value="1"/>
</dbReference>
<name>A0A849P3W1_9BURK</name>
<dbReference type="Pfam" id="PF07927">
    <property type="entry name" value="HicA_toxin"/>
    <property type="match status" value="1"/>
</dbReference>
<evidence type="ECO:0000313" key="8">
    <source>
        <dbReference type="EMBL" id="NOL51331.1"/>
    </source>
</evidence>
<dbReference type="GO" id="GO:0016787">
    <property type="term" value="F:hydrolase activity"/>
    <property type="evidence" value="ECO:0007669"/>
    <property type="project" value="UniProtKB-KW"/>
</dbReference>
<keyword evidence="7" id="KW-0346">Stress response</keyword>
<reference evidence="8 9" key="1">
    <citation type="submission" date="2020-05" db="EMBL/GenBank/DDBJ databases">
        <authorList>
            <person name="Niu N."/>
        </authorList>
    </citation>
    <scope>NUCLEOTIDE SEQUENCE [LARGE SCALE GENOMIC DNA]</scope>
    <source>
        <strain evidence="8 9">3340-03</strain>
    </source>
</reference>
<dbReference type="GO" id="GO:0003729">
    <property type="term" value="F:mRNA binding"/>
    <property type="evidence" value="ECO:0007669"/>
    <property type="project" value="InterPro"/>
</dbReference>
<dbReference type="Gene3D" id="3.30.920.30">
    <property type="entry name" value="Hypothetical protein"/>
    <property type="match status" value="1"/>
</dbReference>
<comment type="similarity">
    <text evidence="1">Belongs to the HicA mRNA interferase family.</text>
</comment>
<keyword evidence="5" id="KW-0378">Hydrolase</keyword>
<dbReference type="InterPro" id="IPR012933">
    <property type="entry name" value="HicA_mRNA_interferase"/>
</dbReference>
<evidence type="ECO:0000256" key="5">
    <source>
        <dbReference type="ARBA" id="ARBA00022801"/>
    </source>
</evidence>
<accession>A0A849P3W1</accession>
<keyword evidence="2" id="KW-1277">Toxin-antitoxin system</keyword>